<dbReference type="EMBL" id="CP119313">
    <property type="protein sequence ID" value="WEK20996.1"/>
    <property type="molecule type" value="Genomic_DNA"/>
</dbReference>
<evidence type="ECO:0000313" key="2">
    <source>
        <dbReference type="Proteomes" id="UP001214530"/>
    </source>
</evidence>
<dbReference type="InterPro" id="IPR008557">
    <property type="entry name" value="PhoX"/>
</dbReference>
<accession>A0AAJ5WC89</accession>
<reference evidence="1" key="1">
    <citation type="submission" date="2023-03" db="EMBL/GenBank/DDBJ databases">
        <title>Andean soil-derived lignocellulolytic bacterial consortium as a source of novel taxa and putative plastic-active enzymes.</title>
        <authorList>
            <person name="Diaz-Garcia L."/>
            <person name="Chuvochina M."/>
            <person name="Feuerriegel G."/>
            <person name="Bunk B."/>
            <person name="Sproer C."/>
            <person name="Streit W.R."/>
            <person name="Rodriguez L.M."/>
            <person name="Overmann J."/>
            <person name="Jimenez D.J."/>
        </authorList>
    </citation>
    <scope>NUCLEOTIDE SEQUENCE</scope>
    <source>
        <strain evidence="1">MAG 3858</strain>
    </source>
</reference>
<evidence type="ECO:0000313" key="1">
    <source>
        <dbReference type="EMBL" id="WEK20996.1"/>
    </source>
</evidence>
<dbReference type="AlphaFoldDB" id="A0AAJ5WC89"/>
<sequence>MDNSRRNFVKHAGIVSLGFMGLNQFLTGCNLGFVPGYGQLSYREGDILSLPKGFSAKVISRKGDLMSDGLLSPGNHDGMGIFKWKNDKVLLIRNHEITPGSYETGPFGDGNKLIGKIDKNMIYDYAAGGDRTCVGGTTTFIYNEKAQKVELEYLSLIGTIRNCSGGVTPWNSWITCEETGSKKGDEEGRLEKDHGYNFEVPATDQIKLADPRPIKAMGRFVHESVAVHPESGAIYQTEDEGDGLVYRYLPNKPGHLHEGGRLQCLSLTEWKGADTRNYKNSKTDRFPEKKTYDVTWIDLDDVEAPEGDLRLRGHKKGAAIFSSGEGMSYGKGEVFFTASSGGKSGNGQVFRYIPSKYEGQSQEKEHPGKLELFLESTSADVFRYCDNLTVAPWGDVIICEDCEDARIIGITPEGKAYEIAKNIGYRESEFAGPVFSPSGNTLFVNIQTPGLTLAITGPWKV</sequence>
<proteinExistence type="predicted"/>
<gene>
    <name evidence="1" type="ORF">P0Y49_07570</name>
</gene>
<name>A0AAJ5WC89_9SPHI</name>
<dbReference type="PANTHER" id="PTHR35399:SF4">
    <property type="entry name" value="MEMBRANE PROTEIN"/>
    <property type="match status" value="1"/>
</dbReference>
<protein>
    <submittedName>
        <fullName evidence="1">DUF839 domain-containing protein</fullName>
    </submittedName>
</protein>
<dbReference type="Proteomes" id="UP001214530">
    <property type="component" value="Chromosome"/>
</dbReference>
<dbReference type="SUPFAM" id="SSF63825">
    <property type="entry name" value="YWTD domain"/>
    <property type="match status" value="1"/>
</dbReference>
<dbReference type="PROSITE" id="PS51257">
    <property type="entry name" value="PROKAR_LIPOPROTEIN"/>
    <property type="match status" value="1"/>
</dbReference>
<organism evidence="1 2">
    <name type="scientific">Candidatus Pedobacter colombiensis</name>
    <dbReference type="NCBI Taxonomy" id="3121371"/>
    <lineage>
        <taxon>Bacteria</taxon>
        <taxon>Pseudomonadati</taxon>
        <taxon>Bacteroidota</taxon>
        <taxon>Sphingobacteriia</taxon>
        <taxon>Sphingobacteriales</taxon>
        <taxon>Sphingobacteriaceae</taxon>
        <taxon>Pedobacter</taxon>
    </lineage>
</organism>
<dbReference type="PANTHER" id="PTHR35399">
    <property type="entry name" value="SLR8030 PROTEIN"/>
    <property type="match status" value="1"/>
</dbReference>
<dbReference type="Pfam" id="PF05787">
    <property type="entry name" value="PhoX"/>
    <property type="match status" value="1"/>
</dbReference>